<accession>A0A4S4LIP7</accession>
<keyword evidence="5" id="KW-0131">Cell cycle</keyword>
<name>A0A4S4LIP7_9AGAM</name>
<comment type="caution">
    <text evidence="8">The sequence shown here is derived from an EMBL/GenBank/DDBJ whole genome shotgun (WGS) entry which is preliminary data.</text>
</comment>
<evidence type="ECO:0000256" key="1">
    <source>
        <dbReference type="ARBA" id="ARBA00016068"/>
    </source>
</evidence>
<dbReference type="GO" id="GO:0070979">
    <property type="term" value="P:protein K11-linked ubiquitination"/>
    <property type="evidence" value="ECO:0007669"/>
    <property type="project" value="TreeGrafter"/>
</dbReference>
<dbReference type="InterPro" id="IPR059120">
    <property type="entry name" value="Cullin-like_AB"/>
</dbReference>
<dbReference type="InterPro" id="IPR036390">
    <property type="entry name" value="WH_DNA-bd_sf"/>
</dbReference>
<dbReference type="InterPro" id="IPR057975">
    <property type="entry name" value="TPR_ANAPC2"/>
</dbReference>
<dbReference type="PANTHER" id="PTHR45957:SF1">
    <property type="entry name" value="ANAPHASE-PROMOTING COMPLEX SUBUNIT 2"/>
    <property type="match status" value="1"/>
</dbReference>
<comment type="similarity">
    <text evidence="6">Belongs to the cullin family.</text>
</comment>
<dbReference type="GO" id="GO:0006511">
    <property type="term" value="P:ubiquitin-dependent protein catabolic process"/>
    <property type="evidence" value="ECO:0007669"/>
    <property type="project" value="InterPro"/>
</dbReference>
<keyword evidence="4" id="KW-0833">Ubl conjugation pathway</keyword>
<evidence type="ECO:0000256" key="3">
    <source>
        <dbReference type="ARBA" id="ARBA00022776"/>
    </source>
</evidence>
<dbReference type="Gene3D" id="3.30.230.130">
    <property type="entry name" value="Cullin, Chain C, Domain 2"/>
    <property type="match status" value="1"/>
</dbReference>
<dbReference type="PROSITE" id="PS50069">
    <property type="entry name" value="CULLIN_2"/>
    <property type="match status" value="1"/>
</dbReference>
<dbReference type="Gene3D" id="1.20.1310.10">
    <property type="entry name" value="Cullin Repeats"/>
    <property type="match status" value="1"/>
</dbReference>
<dbReference type="GO" id="GO:0051301">
    <property type="term" value="P:cell division"/>
    <property type="evidence" value="ECO:0007669"/>
    <property type="project" value="UniProtKB-KW"/>
</dbReference>
<organism evidence="8 9">
    <name type="scientific">Phellinidium pouzarii</name>
    <dbReference type="NCBI Taxonomy" id="167371"/>
    <lineage>
        <taxon>Eukaryota</taxon>
        <taxon>Fungi</taxon>
        <taxon>Dikarya</taxon>
        <taxon>Basidiomycota</taxon>
        <taxon>Agaricomycotina</taxon>
        <taxon>Agaricomycetes</taxon>
        <taxon>Hymenochaetales</taxon>
        <taxon>Hymenochaetaceae</taxon>
        <taxon>Phellinidium</taxon>
    </lineage>
</organism>
<evidence type="ECO:0000256" key="6">
    <source>
        <dbReference type="PROSITE-ProRule" id="PRU00330"/>
    </source>
</evidence>
<keyword evidence="2" id="KW-0132">Cell division</keyword>
<dbReference type="GO" id="GO:0007091">
    <property type="term" value="P:metaphase/anaphase transition of mitotic cell cycle"/>
    <property type="evidence" value="ECO:0007669"/>
    <property type="project" value="TreeGrafter"/>
</dbReference>
<keyword evidence="9" id="KW-1185">Reference proteome</keyword>
<feature type="domain" description="Cullin family profile" evidence="7">
    <location>
        <begin position="394"/>
        <end position="629"/>
    </location>
</feature>
<dbReference type="EMBL" id="SGPK01000019">
    <property type="protein sequence ID" value="THH11171.1"/>
    <property type="molecule type" value="Genomic_DNA"/>
</dbReference>
<dbReference type="AlphaFoldDB" id="A0A4S4LIP7"/>
<reference evidence="8 9" key="1">
    <citation type="submission" date="2019-02" db="EMBL/GenBank/DDBJ databases">
        <title>Genome sequencing of the rare red list fungi Phellinidium pouzarii.</title>
        <authorList>
            <person name="Buettner E."/>
            <person name="Kellner H."/>
        </authorList>
    </citation>
    <scope>NUCLEOTIDE SEQUENCE [LARGE SCALE GENOMIC DNA]</scope>
    <source>
        <strain evidence="8 9">DSM 108285</strain>
    </source>
</reference>
<dbReference type="SUPFAM" id="SSF75632">
    <property type="entry name" value="Cullin homology domain"/>
    <property type="match status" value="1"/>
</dbReference>
<dbReference type="GO" id="GO:0031625">
    <property type="term" value="F:ubiquitin protein ligase binding"/>
    <property type="evidence" value="ECO:0007669"/>
    <property type="project" value="InterPro"/>
</dbReference>
<dbReference type="Gene3D" id="1.10.10.10">
    <property type="entry name" value="Winged helix-like DNA-binding domain superfamily/Winged helix DNA-binding domain"/>
    <property type="match status" value="1"/>
</dbReference>
<proteinExistence type="inferred from homology"/>
<protein>
    <recommendedName>
        <fullName evidence="1">Anaphase-promoting complex subunit 2</fullName>
    </recommendedName>
</protein>
<dbReference type="SMART" id="SM00182">
    <property type="entry name" value="CULLIN"/>
    <property type="match status" value="1"/>
</dbReference>
<dbReference type="InterPro" id="IPR014786">
    <property type="entry name" value="ANAPC2_C"/>
</dbReference>
<dbReference type="InterPro" id="IPR036317">
    <property type="entry name" value="Cullin_homology_sf"/>
</dbReference>
<dbReference type="PANTHER" id="PTHR45957">
    <property type="entry name" value="ANAPHASE-PROMOTING COMPLEX SUBUNIT 2"/>
    <property type="match status" value="1"/>
</dbReference>
<dbReference type="InterPro" id="IPR036388">
    <property type="entry name" value="WH-like_DNA-bd_sf"/>
</dbReference>
<sequence>MSTVTDPANSEVYKATVREKWDHALHRMNGDQPGISGLMSFTEAWTLAQKFLWPRDIRHVSDKLFFDQAVLKDAFQLIAKSRMLWILVECFVQDLRKQFHIVIEEVEGFMREYEATTNVEVIKNMIIRLAEWWKAWAPVQELGSLLLTTFNTEFQTHLFSALSPSFPGAFKRLCESTVGSEQDPQLWMAFDVIGLLDRYENLVASVCYEQIDNRTHETCAGVWNEQMLPGLRGWMADQIVPWMILPYARAAKTQEEAKNMLSGIGTRFDYHVCKSLCDLRTSEIFDIIVDYPDSSPALMDLKECLLRVDMRGELVSTLRRLNCKRLLHPGADTKDIITQYVSMIRCLRIIDPPGVLLHKVADPVRRYLRERPDTIRSIVASLVGEGGDFIDENEPPQPLQMQVEDYSDPNWEPDPIDAGAEFRTNKPSDIISTLVSIYDSKDLFVKELQILLAQRLLAITDGKFEKERRNIEILKVRFGEAPLQVCEVMLRDMTDSRRTDQHVQAHRPTILHPTIISKHFWPALQASKMKMPGQFKEIMEEYSKEFAAFKQDKKLRFLSQLGTVDLSIELSDRTIDVTVPPLEAAIIELFSDNEWTIGVFDKDKWSVDELSKELNVDATAVRKALETWIDRGVLSETESNVFKLLEEANGEATSQSRPVASRHAVIEEQTPIVSSVQLQEAEQMRVYWKFIEGMLTNLGVLPLDRIQTMLKFAPNYTRTIEQLGVFMEAARREGLVTVNNGMWKLNK</sequence>
<evidence type="ECO:0000313" key="8">
    <source>
        <dbReference type="EMBL" id="THH11171.1"/>
    </source>
</evidence>
<dbReference type="Proteomes" id="UP000308199">
    <property type="component" value="Unassembled WGS sequence"/>
</dbReference>
<dbReference type="SUPFAM" id="SSF46785">
    <property type="entry name" value="Winged helix' DNA-binding domain"/>
    <property type="match status" value="1"/>
</dbReference>
<dbReference type="GO" id="GO:0005680">
    <property type="term" value="C:anaphase-promoting complex"/>
    <property type="evidence" value="ECO:0007669"/>
    <property type="project" value="TreeGrafter"/>
</dbReference>
<evidence type="ECO:0000256" key="5">
    <source>
        <dbReference type="ARBA" id="ARBA00023306"/>
    </source>
</evidence>
<evidence type="ECO:0000256" key="4">
    <source>
        <dbReference type="ARBA" id="ARBA00022786"/>
    </source>
</evidence>
<dbReference type="SMART" id="SM01013">
    <property type="entry name" value="APC2"/>
    <property type="match status" value="1"/>
</dbReference>
<dbReference type="InterPro" id="IPR016158">
    <property type="entry name" value="Cullin_homology"/>
</dbReference>
<dbReference type="InterPro" id="IPR044554">
    <property type="entry name" value="ANAPC2"/>
</dbReference>
<dbReference type="Pfam" id="PF25773">
    <property type="entry name" value="TPR_ANAPC2"/>
    <property type="match status" value="1"/>
</dbReference>
<evidence type="ECO:0000313" key="9">
    <source>
        <dbReference type="Proteomes" id="UP000308199"/>
    </source>
</evidence>
<evidence type="ECO:0000259" key="7">
    <source>
        <dbReference type="PROSITE" id="PS50069"/>
    </source>
</evidence>
<evidence type="ECO:0000256" key="2">
    <source>
        <dbReference type="ARBA" id="ARBA00022618"/>
    </source>
</evidence>
<gene>
    <name evidence="8" type="ORF">EW145_g854</name>
</gene>
<dbReference type="Pfam" id="PF26557">
    <property type="entry name" value="Cullin_AB"/>
    <property type="match status" value="1"/>
</dbReference>
<dbReference type="Pfam" id="PF08672">
    <property type="entry name" value="ANAPC2"/>
    <property type="match status" value="1"/>
</dbReference>
<keyword evidence="3" id="KW-0498">Mitosis</keyword>
<dbReference type="OrthoDB" id="5581181at2759"/>